<evidence type="ECO:0000313" key="2">
    <source>
        <dbReference type="Proteomes" id="UP000623467"/>
    </source>
</evidence>
<comment type="caution">
    <text evidence="1">The sequence shown here is derived from an EMBL/GenBank/DDBJ whole genome shotgun (WGS) entry which is preliminary data.</text>
</comment>
<dbReference type="SUPFAM" id="SSF81383">
    <property type="entry name" value="F-box domain"/>
    <property type="match status" value="1"/>
</dbReference>
<accession>A0A8H6Y804</accession>
<dbReference type="Proteomes" id="UP000623467">
    <property type="component" value="Unassembled WGS sequence"/>
</dbReference>
<proteinExistence type="predicted"/>
<gene>
    <name evidence="1" type="ORF">MSAN_01542200</name>
</gene>
<name>A0A8H6Y804_9AGAR</name>
<sequence length="491" mass="54535">MPFESLGEDVLLKIFCFCDISTALAVSAINKGLRRIALSKQLWLSLVLDSRFRDALDLPPPNGEKLECLSTEELIDVVKNAVTGPCPIGDSEHDESSSVTLTSVQISLGDVDARDHSEASLLPGARYFLLHSASTTQQRWCIYDIWNARRVWERLVQGHTMCEVDLMPGSAVARVFFVQTVDHSNTCTLHVEEVDLTTGASHELFNFSFDSNVFEIKPRAIVGDFLLAPVDSSRLLLILINWRASTFVFLQGHYFRYARLIPGYIISMHLVLFPRRDRGYILAVTALEAFSDRWQSLTDDSAGLAAQLKIVFPSAIPINSLNIATQERLEYTPIFPDLMSVTSDPLCASAYNISFQGFQFPKRLSPCAMLMERIGNRILSMAGAARWAEALHELAHASAQVVLCYQFTPAVSAAGEGCSLRLVSTRRVSDGQQIQQVHCPRASIPLSEGSWIDVVYREGKRTGVGRCTSELIHPFAGSILEALRYYLGLKL</sequence>
<protein>
    <submittedName>
        <fullName evidence="1">F-box domain-containing protein</fullName>
    </submittedName>
</protein>
<keyword evidence="2" id="KW-1185">Reference proteome</keyword>
<dbReference type="EMBL" id="JACAZH010000012">
    <property type="protein sequence ID" value="KAF7353524.1"/>
    <property type="molecule type" value="Genomic_DNA"/>
</dbReference>
<reference evidence="1" key="1">
    <citation type="submission" date="2020-05" db="EMBL/GenBank/DDBJ databases">
        <title>Mycena genomes resolve the evolution of fungal bioluminescence.</title>
        <authorList>
            <person name="Tsai I.J."/>
        </authorList>
    </citation>
    <scope>NUCLEOTIDE SEQUENCE</scope>
    <source>
        <strain evidence="1">160909Yilan</strain>
    </source>
</reference>
<dbReference type="AlphaFoldDB" id="A0A8H6Y804"/>
<dbReference type="OrthoDB" id="3202382at2759"/>
<dbReference type="InterPro" id="IPR036047">
    <property type="entry name" value="F-box-like_dom_sf"/>
</dbReference>
<organism evidence="1 2">
    <name type="scientific">Mycena sanguinolenta</name>
    <dbReference type="NCBI Taxonomy" id="230812"/>
    <lineage>
        <taxon>Eukaryota</taxon>
        <taxon>Fungi</taxon>
        <taxon>Dikarya</taxon>
        <taxon>Basidiomycota</taxon>
        <taxon>Agaricomycotina</taxon>
        <taxon>Agaricomycetes</taxon>
        <taxon>Agaricomycetidae</taxon>
        <taxon>Agaricales</taxon>
        <taxon>Marasmiineae</taxon>
        <taxon>Mycenaceae</taxon>
        <taxon>Mycena</taxon>
    </lineage>
</organism>
<evidence type="ECO:0000313" key="1">
    <source>
        <dbReference type="EMBL" id="KAF7353524.1"/>
    </source>
</evidence>